<evidence type="ECO:0000313" key="2">
    <source>
        <dbReference type="Proteomes" id="UP001221411"/>
    </source>
</evidence>
<dbReference type="EMBL" id="JAQNDO010000001">
    <property type="protein sequence ID" value="MDC0746141.1"/>
    <property type="molecule type" value="Genomic_DNA"/>
</dbReference>
<reference evidence="1 2" key="1">
    <citation type="submission" date="2022-11" db="EMBL/GenBank/DDBJ databases">
        <title>Minimal conservation of predation-associated metabolite biosynthetic gene clusters underscores biosynthetic potential of Myxococcota including descriptions for ten novel species: Archangium lansinium sp. nov., Myxococcus landrumus sp. nov., Nannocystis bai.</title>
        <authorList>
            <person name="Ahearne A."/>
            <person name="Stevens C."/>
            <person name="Dowd S."/>
        </authorList>
    </citation>
    <scope>NUCLEOTIDE SEQUENCE [LARGE SCALE GENOMIC DNA]</scope>
    <source>
        <strain evidence="1 2">RJM3</strain>
    </source>
</reference>
<keyword evidence="2" id="KW-1185">Reference proteome</keyword>
<name>A0ABT5EZA3_9BACT</name>
<comment type="caution">
    <text evidence="1">The sequence shown here is derived from an EMBL/GenBank/DDBJ whole genome shotgun (WGS) entry which is preliminary data.</text>
</comment>
<evidence type="ECO:0000313" key="1">
    <source>
        <dbReference type="EMBL" id="MDC0746141.1"/>
    </source>
</evidence>
<gene>
    <name evidence="1" type="ORF">POL67_32740</name>
</gene>
<organism evidence="1 2">
    <name type="scientific">Polyangium mundeleinium</name>
    <dbReference type="NCBI Taxonomy" id="2995306"/>
    <lineage>
        <taxon>Bacteria</taxon>
        <taxon>Pseudomonadati</taxon>
        <taxon>Myxococcota</taxon>
        <taxon>Polyangia</taxon>
        <taxon>Polyangiales</taxon>
        <taxon>Polyangiaceae</taxon>
        <taxon>Polyangium</taxon>
    </lineage>
</organism>
<dbReference type="Proteomes" id="UP001221411">
    <property type="component" value="Unassembled WGS sequence"/>
</dbReference>
<protein>
    <submittedName>
        <fullName evidence="1">Uncharacterized protein</fullName>
    </submittedName>
</protein>
<proteinExistence type="predicted"/>
<dbReference type="RefSeq" id="WP_271924360.1">
    <property type="nucleotide sequence ID" value="NZ_JAQNDO010000001.1"/>
</dbReference>
<accession>A0ABT5EZA3</accession>
<sequence length="113" mass="12100">MPVSDDVYRRSRPRKKHGQEFLPFGILPEEVRIQERDPALLAAYASDAFACTAAMYAARRSLGIAALDGCGEACVGEGSTGAGWPSGRASRPQDAASRINTAAVEARRWSSCL</sequence>